<feature type="transmembrane region" description="Helical" evidence="1">
    <location>
        <begin position="12"/>
        <end position="32"/>
    </location>
</feature>
<name>A0A1F5FV04_9BACT</name>
<keyword evidence="1" id="KW-1133">Transmembrane helix</keyword>
<keyword evidence="1" id="KW-0472">Membrane</keyword>
<dbReference type="EMBL" id="MFAQ01000017">
    <property type="protein sequence ID" value="OGD83425.1"/>
    <property type="molecule type" value="Genomic_DNA"/>
</dbReference>
<protein>
    <submittedName>
        <fullName evidence="2">Uncharacterized protein</fullName>
    </submittedName>
</protein>
<evidence type="ECO:0000313" key="2">
    <source>
        <dbReference type="EMBL" id="OGD83425.1"/>
    </source>
</evidence>
<sequence length="197" mass="23277">MKNFFNRYPWAVYVPLGIITILLCIWGIYSIWYNYYDVSFVPGKVEGFSWQMDIKEYHWEAVSYSDWWDEIPYDGYGEWCYEKERTITIEHTDGTTEDVTFDDDYCNYYVDEWVYYQTISNSNTDKNPAYSPIPVDTSKVKYSQQPGVFTVHFVSDTTGTIHFSYDRATWDAFREGMSVQIGVSRKGTVPYPPELPR</sequence>
<dbReference type="AlphaFoldDB" id="A0A1F5FV04"/>
<evidence type="ECO:0000313" key="3">
    <source>
        <dbReference type="Proteomes" id="UP000179237"/>
    </source>
</evidence>
<comment type="caution">
    <text evidence="2">The sequence shown here is derived from an EMBL/GenBank/DDBJ whole genome shotgun (WGS) entry which is preliminary data.</text>
</comment>
<proteinExistence type="predicted"/>
<reference evidence="2 3" key="1">
    <citation type="journal article" date="2016" name="Nat. Commun.">
        <title>Thousands of microbial genomes shed light on interconnected biogeochemical processes in an aquifer system.</title>
        <authorList>
            <person name="Anantharaman K."/>
            <person name="Brown C.T."/>
            <person name="Hug L.A."/>
            <person name="Sharon I."/>
            <person name="Castelle C.J."/>
            <person name="Probst A.J."/>
            <person name="Thomas B.C."/>
            <person name="Singh A."/>
            <person name="Wilkins M.J."/>
            <person name="Karaoz U."/>
            <person name="Brodie E.L."/>
            <person name="Williams K.H."/>
            <person name="Hubbard S.S."/>
            <person name="Banfield J.F."/>
        </authorList>
    </citation>
    <scope>NUCLEOTIDE SEQUENCE [LARGE SCALE GENOMIC DNA]</scope>
</reference>
<gene>
    <name evidence="2" type="ORF">A2572_01810</name>
</gene>
<organism evidence="2 3">
    <name type="scientific">Candidatus Collierbacteria bacterium RIFOXYD1_FULL_40_9</name>
    <dbReference type="NCBI Taxonomy" id="1817731"/>
    <lineage>
        <taxon>Bacteria</taxon>
        <taxon>Candidatus Collieribacteriota</taxon>
    </lineage>
</organism>
<accession>A0A1F5FV04</accession>
<dbReference type="Proteomes" id="UP000179237">
    <property type="component" value="Unassembled WGS sequence"/>
</dbReference>
<evidence type="ECO:0000256" key="1">
    <source>
        <dbReference type="SAM" id="Phobius"/>
    </source>
</evidence>
<keyword evidence="1" id="KW-0812">Transmembrane</keyword>